<dbReference type="Proteomes" id="UP000238375">
    <property type="component" value="Unassembled WGS sequence"/>
</dbReference>
<keyword evidence="4 8" id="KW-0808">Transferase</keyword>
<organism evidence="10 11">
    <name type="scientific">Spirosoma oryzae</name>
    <dbReference type="NCBI Taxonomy" id="1469603"/>
    <lineage>
        <taxon>Bacteria</taxon>
        <taxon>Pseudomonadati</taxon>
        <taxon>Bacteroidota</taxon>
        <taxon>Cytophagia</taxon>
        <taxon>Cytophagales</taxon>
        <taxon>Cytophagaceae</taxon>
        <taxon>Spirosoma</taxon>
    </lineage>
</organism>
<feature type="transmembrane region" description="Helical" evidence="8">
    <location>
        <begin position="173"/>
        <end position="197"/>
    </location>
</feature>
<evidence type="ECO:0000256" key="7">
    <source>
        <dbReference type="ARBA" id="ARBA00023136"/>
    </source>
</evidence>
<feature type="transmembrane region" description="Helical" evidence="8">
    <location>
        <begin position="38"/>
        <end position="55"/>
    </location>
</feature>
<keyword evidence="2 8" id="KW-0474">Menaquinone biosynthesis</keyword>
<dbReference type="GO" id="GO:0009234">
    <property type="term" value="P:menaquinone biosynthetic process"/>
    <property type="evidence" value="ECO:0007669"/>
    <property type="project" value="UniProtKB-UniRule"/>
</dbReference>
<dbReference type="GO" id="GO:0042371">
    <property type="term" value="P:vitamin K biosynthetic process"/>
    <property type="evidence" value="ECO:0007669"/>
    <property type="project" value="TreeGrafter"/>
</dbReference>
<feature type="transmembrane region" description="Helical" evidence="8">
    <location>
        <begin position="117"/>
        <end position="136"/>
    </location>
</feature>
<dbReference type="GO" id="GO:0046428">
    <property type="term" value="F:1,4-dihydroxy-2-naphthoate polyprenyltransferase activity"/>
    <property type="evidence" value="ECO:0007669"/>
    <property type="project" value="UniProtKB-UniRule"/>
</dbReference>
<keyword evidence="3 8" id="KW-1003">Cell membrane</keyword>
<comment type="catalytic activity">
    <reaction evidence="8">
        <text>an all-trans-polyprenyl diphosphate + 1,4-dihydroxy-2-naphthoate + H(+) = a 2-demethylmenaquinol + CO2 + diphosphate</text>
        <dbReference type="Rhea" id="RHEA:26478"/>
        <dbReference type="Rhea" id="RHEA-COMP:9563"/>
        <dbReference type="Rhea" id="RHEA-COMP:9564"/>
        <dbReference type="ChEBI" id="CHEBI:11173"/>
        <dbReference type="ChEBI" id="CHEBI:15378"/>
        <dbReference type="ChEBI" id="CHEBI:16526"/>
        <dbReference type="ChEBI" id="CHEBI:33019"/>
        <dbReference type="ChEBI" id="CHEBI:55437"/>
        <dbReference type="ChEBI" id="CHEBI:58914"/>
        <dbReference type="EC" id="2.5.1.74"/>
    </reaction>
</comment>
<dbReference type="PANTHER" id="PTHR13929:SF0">
    <property type="entry name" value="UBIA PRENYLTRANSFERASE DOMAIN-CONTAINING PROTEIN 1"/>
    <property type="match status" value="1"/>
</dbReference>
<gene>
    <name evidence="8" type="primary">menA</name>
    <name evidence="10" type="ORF">CLV58_14033</name>
</gene>
<dbReference type="Pfam" id="PF01040">
    <property type="entry name" value="UbiA"/>
    <property type="match status" value="1"/>
</dbReference>
<comment type="caution">
    <text evidence="10">The sequence shown here is derived from an EMBL/GenBank/DDBJ whole genome shotgun (WGS) entry which is preliminary data.</text>
</comment>
<dbReference type="InterPro" id="IPR004657">
    <property type="entry name" value="MenA"/>
</dbReference>
<dbReference type="Gene3D" id="1.10.357.140">
    <property type="entry name" value="UbiA prenyltransferase"/>
    <property type="match status" value="1"/>
</dbReference>
<feature type="transmembrane region" description="Helical" evidence="8">
    <location>
        <begin position="61"/>
        <end position="81"/>
    </location>
</feature>
<evidence type="ECO:0000256" key="1">
    <source>
        <dbReference type="ARBA" id="ARBA00004141"/>
    </source>
</evidence>
<keyword evidence="6 8" id="KW-1133">Transmembrane helix</keyword>
<keyword evidence="7 8" id="KW-0472">Membrane</keyword>
<dbReference type="EMBL" id="PVTE01000040">
    <property type="protein sequence ID" value="PRY24134.1"/>
    <property type="molecule type" value="Genomic_DNA"/>
</dbReference>
<keyword evidence="11" id="KW-1185">Reference proteome</keyword>
<reference evidence="10 11" key="1">
    <citation type="submission" date="2018-03" db="EMBL/GenBank/DDBJ databases">
        <title>Genomic Encyclopedia of Archaeal and Bacterial Type Strains, Phase II (KMG-II): from individual species to whole genera.</title>
        <authorList>
            <person name="Goeker M."/>
        </authorList>
    </citation>
    <scope>NUCLEOTIDE SEQUENCE [LARGE SCALE GENOMIC DNA]</scope>
    <source>
        <strain evidence="10 11">DSM 28354</strain>
    </source>
</reference>
<sequence length="328" mass="35537">MSELANKLVRNQTFTNSLIHPFAHYTMKTWLAAARPRTLPLALASIILGSFLARADQRFSWPIAGLAALTTILLQILSNFANDYGDAISGKDTELRVGPRRAVATGDITREAMLRGVIITSVLSLVCGIALLYLAFNNRADGAVDSSIFWVFLVIGLLCIAAAIGYTNGKRPYGYAGFGDVAVLLFFGWVGVLGTYFLHTLSFSPLLLLPATSVGLFATGVLNVNNIRDIETDTMTGKRSIPARIGRDRAVQYHWMLLFTGMACAMGYSIATDAPATAYLYLLAFPLFILNGRAIATHRNPAELNPRLGQLALTTLLFVILFGIGTVL</sequence>
<evidence type="ECO:0000256" key="5">
    <source>
        <dbReference type="ARBA" id="ARBA00022692"/>
    </source>
</evidence>
<dbReference type="UniPathway" id="UPA00079">
    <property type="reaction ID" value="UER00168"/>
</dbReference>
<evidence type="ECO:0000256" key="9">
    <source>
        <dbReference type="NCBIfam" id="TIGR00751"/>
    </source>
</evidence>
<evidence type="ECO:0000256" key="3">
    <source>
        <dbReference type="ARBA" id="ARBA00022475"/>
    </source>
</evidence>
<feature type="transmembrane region" description="Helical" evidence="8">
    <location>
        <begin position="277"/>
        <end position="296"/>
    </location>
</feature>
<comment type="subcellular location">
    <subcellularLocation>
        <location evidence="8">Cell membrane</location>
        <topology evidence="8">Multi-pass membrane protein</topology>
    </subcellularLocation>
    <subcellularLocation>
        <location evidence="1">Membrane</location>
        <topology evidence="1">Multi-pass membrane protein</topology>
    </subcellularLocation>
</comment>
<dbReference type="EC" id="2.5.1.74" evidence="8 9"/>
<dbReference type="NCBIfam" id="TIGR00751">
    <property type="entry name" value="menA"/>
    <property type="match status" value="1"/>
</dbReference>
<name>A0A2T0RSH9_9BACT</name>
<evidence type="ECO:0000256" key="4">
    <source>
        <dbReference type="ARBA" id="ARBA00022679"/>
    </source>
</evidence>
<comment type="pathway">
    <text evidence="8">Quinol/quinone metabolism; menaquinone biosynthesis; menaquinol from 1,4-dihydroxy-2-naphthoate: step 1/2.</text>
</comment>
<evidence type="ECO:0000256" key="2">
    <source>
        <dbReference type="ARBA" id="ARBA00022428"/>
    </source>
</evidence>
<dbReference type="InterPro" id="IPR026046">
    <property type="entry name" value="UBIAD1"/>
</dbReference>
<evidence type="ECO:0000256" key="8">
    <source>
        <dbReference type="HAMAP-Rule" id="MF_01937"/>
    </source>
</evidence>
<dbReference type="InterPro" id="IPR000537">
    <property type="entry name" value="UbiA_prenyltransferase"/>
</dbReference>
<protein>
    <recommendedName>
        <fullName evidence="8 9">1,4-dihydroxy-2-naphthoate octaprenyltransferase</fullName>
        <shortName evidence="8">DHNA-octaprenyltransferase</shortName>
        <ecNumber evidence="8 9">2.5.1.74</ecNumber>
    </recommendedName>
</protein>
<accession>A0A2T0RSH9</accession>
<evidence type="ECO:0000313" key="10">
    <source>
        <dbReference type="EMBL" id="PRY24134.1"/>
    </source>
</evidence>
<dbReference type="PIRSF" id="PIRSF005355">
    <property type="entry name" value="UBIAD1"/>
    <property type="match status" value="1"/>
</dbReference>
<dbReference type="GO" id="GO:0005886">
    <property type="term" value="C:plasma membrane"/>
    <property type="evidence" value="ECO:0007669"/>
    <property type="project" value="UniProtKB-SubCell"/>
</dbReference>
<feature type="transmembrane region" description="Helical" evidence="8">
    <location>
        <begin position="203"/>
        <end position="225"/>
    </location>
</feature>
<dbReference type="PANTHER" id="PTHR13929">
    <property type="entry name" value="1,4-DIHYDROXY-2-NAPHTHOATE OCTAPRENYLTRANSFERASE"/>
    <property type="match status" value="1"/>
</dbReference>
<dbReference type="CDD" id="cd13962">
    <property type="entry name" value="PT_UbiA_UBIAD1"/>
    <property type="match status" value="1"/>
</dbReference>
<comment type="function">
    <text evidence="8">Conversion of 1,4-dihydroxy-2-naphthoate (DHNA) to demethylmenaquinone (DMK).</text>
</comment>
<evidence type="ECO:0000313" key="11">
    <source>
        <dbReference type="Proteomes" id="UP000238375"/>
    </source>
</evidence>
<feature type="transmembrane region" description="Helical" evidence="8">
    <location>
        <begin position="148"/>
        <end position="166"/>
    </location>
</feature>
<evidence type="ECO:0000256" key="6">
    <source>
        <dbReference type="ARBA" id="ARBA00022989"/>
    </source>
</evidence>
<feature type="transmembrane region" description="Helical" evidence="8">
    <location>
        <begin position="308"/>
        <end position="327"/>
    </location>
</feature>
<keyword evidence="5 8" id="KW-0812">Transmembrane</keyword>
<dbReference type="AlphaFoldDB" id="A0A2T0RSH9"/>
<dbReference type="NCBIfam" id="NF004750">
    <property type="entry name" value="PRK06080.1-2"/>
    <property type="match status" value="1"/>
</dbReference>
<feature type="transmembrane region" description="Helical" evidence="8">
    <location>
        <begin position="253"/>
        <end position="271"/>
    </location>
</feature>
<proteinExistence type="inferred from homology"/>
<dbReference type="HAMAP" id="MF_01937">
    <property type="entry name" value="MenA_1"/>
    <property type="match status" value="1"/>
</dbReference>
<dbReference type="InterPro" id="IPR044878">
    <property type="entry name" value="UbiA_sf"/>
</dbReference>
<comment type="similarity">
    <text evidence="8">Belongs to the MenA family. Type 1 subfamily.</text>
</comment>